<evidence type="ECO:0000256" key="5">
    <source>
        <dbReference type="ARBA" id="ARBA00022679"/>
    </source>
</evidence>
<dbReference type="GO" id="GO:0015020">
    <property type="term" value="F:glucuronosyltransferase activity"/>
    <property type="evidence" value="ECO:0007669"/>
    <property type="project" value="UniProtKB-EC"/>
</dbReference>
<evidence type="ECO:0000256" key="9">
    <source>
        <dbReference type="ARBA" id="ARBA00023136"/>
    </source>
</evidence>
<dbReference type="AlphaFoldDB" id="A0A914D4A9"/>
<accession>A0A914D4A9</accession>
<sequence length="301" mass="33839">MADMQGDIWATKDQDYEDVQKMLNVLSTSFSTLCKHQLQDSKIMNQLREEKFDLALGEIFDSCFYGVTEYIGIKNHATILSFALFDIYGSMLGIPSSPSYLPGEMIPPFSYSDRATNFFFNILNQYLISKVFIQPISEVVRPIVKPDFVVEKYEQIMNSSKKGVVLVSFGSVAQSYLMSREMKKSFLEAFAQFPDVTFLWKYEKDEDNVAAGYKNVITGKWLPQTDLLVHPKLLAFISHGGANSIAEATATGVPIICIPLFADQPRNGLVVKYRKIGVNLNKKEVIGGKLVDALHQVLDDD</sequence>
<keyword evidence="7" id="KW-0732">Signal</keyword>
<dbReference type="Gene3D" id="3.40.50.2000">
    <property type="entry name" value="Glycogen Phosphorylase B"/>
    <property type="match status" value="1"/>
</dbReference>
<keyword evidence="6" id="KW-0812">Transmembrane</keyword>
<comment type="similarity">
    <text evidence="2">Belongs to the UDP-glycosyltransferase family.</text>
</comment>
<evidence type="ECO:0000256" key="10">
    <source>
        <dbReference type="ARBA" id="ARBA00047475"/>
    </source>
</evidence>
<keyword evidence="9" id="KW-0472">Membrane</keyword>
<evidence type="ECO:0000256" key="7">
    <source>
        <dbReference type="ARBA" id="ARBA00022729"/>
    </source>
</evidence>
<dbReference type="Proteomes" id="UP000887540">
    <property type="component" value="Unplaced"/>
</dbReference>
<dbReference type="InterPro" id="IPR002213">
    <property type="entry name" value="UDP_glucos_trans"/>
</dbReference>
<dbReference type="CDD" id="cd03784">
    <property type="entry name" value="GT1_Gtf-like"/>
    <property type="match status" value="1"/>
</dbReference>
<name>A0A914D4A9_9BILA</name>
<dbReference type="WBParaSite" id="ACRNAN_scaffold17895.g12131.t1">
    <property type="protein sequence ID" value="ACRNAN_scaffold17895.g12131.t1"/>
    <property type="gene ID" value="ACRNAN_scaffold17895.g12131"/>
</dbReference>
<protein>
    <recommendedName>
        <fullName evidence="3">glucuronosyltransferase</fullName>
        <ecNumber evidence="3">2.4.1.17</ecNumber>
    </recommendedName>
</protein>
<keyword evidence="4" id="KW-0328">Glycosyltransferase</keyword>
<dbReference type="Pfam" id="PF00201">
    <property type="entry name" value="UDPGT"/>
    <property type="match status" value="2"/>
</dbReference>
<proteinExistence type="inferred from homology"/>
<evidence type="ECO:0000256" key="2">
    <source>
        <dbReference type="ARBA" id="ARBA00009995"/>
    </source>
</evidence>
<reference evidence="12" key="1">
    <citation type="submission" date="2022-11" db="UniProtKB">
        <authorList>
            <consortium name="WormBaseParasite"/>
        </authorList>
    </citation>
    <scope>IDENTIFICATION</scope>
</reference>
<comment type="subcellular location">
    <subcellularLocation>
        <location evidence="1">Membrane</location>
        <topology evidence="1">Single-pass membrane protein</topology>
    </subcellularLocation>
</comment>
<comment type="catalytic activity">
    <reaction evidence="10">
        <text>glucuronate acceptor + UDP-alpha-D-glucuronate = acceptor beta-D-glucuronoside + UDP + H(+)</text>
        <dbReference type="Rhea" id="RHEA:21032"/>
        <dbReference type="ChEBI" id="CHEBI:15378"/>
        <dbReference type="ChEBI" id="CHEBI:58052"/>
        <dbReference type="ChEBI" id="CHEBI:58223"/>
        <dbReference type="ChEBI" id="CHEBI:132367"/>
        <dbReference type="ChEBI" id="CHEBI:132368"/>
        <dbReference type="EC" id="2.4.1.17"/>
    </reaction>
</comment>
<dbReference type="SUPFAM" id="SSF53756">
    <property type="entry name" value="UDP-Glycosyltransferase/glycogen phosphorylase"/>
    <property type="match status" value="1"/>
</dbReference>
<dbReference type="FunFam" id="3.40.50.2000:FF:000038">
    <property type="entry name" value="UDP-GlucuronosylTransferase"/>
    <property type="match status" value="1"/>
</dbReference>
<evidence type="ECO:0000256" key="4">
    <source>
        <dbReference type="ARBA" id="ARBA00022676"/>
    </source>
</evidence>
<evidence type="ECO:0000256" key="1">
    <source>
        <dbReference type="ARBA" id="ARBA00004167"/>
    </source>
</evidence>
<keyword evidence="5" id="KW-0808">Transferase</keyword>
<evidence type="ECO:0000256" key="6">
    <source>
        <dbReference type="ARBA" id="ARBA00022692"/>
    </source>
</evidence>
<evidence type="ECO:0000313" key="11">
    <source>
        <dbReference type="Proteomes" id="UP000887540"/>
    </source>
</evidence>
<dbReference type="PANTHER" id="PTHR48043">
    <property type="entry name" value="EG:EG0003.4 PROTEIN-RELATED"/>
    <property type="match status" value="1"/>
</dbReference>
<keyword evidence="8" id="KW-1133">Transmembrane helix</keyword>
<dbReference type="PANTHER" id="PTHR48043:SF145">
    <property type="entry name" value="FI06409P-RELATED"/>
    <property type="match status" value="1"/>
</dbReference>
<keyword evidence="11" id="KW-1185">Reference proteome</keyword>
<evidence type="ECO:0000256" key="3">
    <source>
        <dbReference type="ARBA" id="ARBA00012544"/>
    </source>
</evidence>
<organism evidence="11 12">
    <name type="scientific">Acrobeloides nanus</name>
    <dbReference type="NCBI Taxonomy" id="290746"/>
    <lineage>
        <taxon>Eukaryota</taxon>
        <taxon>Metazoa</taxon>
        <taxon>Ecdysozoa</taxon>
        <taxon>Nematoda</taxon>
        <taxon>Chromadorea</taxon>
        <taxon>Rhabditida</taxon>
        <taxon>Tylenchina</taxon>
        <taxon>Cephalobomorpha</taxon>
        <taxon>Cephaloboidea</taxon>
        <taxon>Cephalobidae</taxon>
        <taxon>Acrobeloides</taxon>
    </lineage>
</organism>
<dbReference type="InterPro" id="IPR050271">
    <property type="entry name" value="UDP-glycosyltransferase"/>
</dbReference>
<evidence type="ECO:0000313" key="12">
    <source>
        <dbReference type="WBParaSite" id="ACRNAN_scaffold17895.g12131.t1"/>
    </source>
</evidence>
<dbReference type="EC" id="2.4.1.17" evidence="3"/>
<dbReference type="GO" id="GO:0016020">
    <property type="term" value="C:membrane"/>
    <property type="evidence" value="ECO:0007669"/>
    <property type="project" value="UniProtKB-SubCell"/>
</dbReference>
<evidence type="ECO:0000256" key="8">
    <source>
        <dbReference type="ARBA" id="ARBA00022989"/>
    </source>
</evidence>